<keyword evidence="9" id="KW-1185">Reference proteome</keyword>
<name>A0A183DR60_9BILA</name>
<organism evidence="10">
    <name type="scientific">Gongylonema pulchrum</name>
    <dbReference type="NCBI Taxonomy" id="637853"/>
    <lineage>
        <taxon>Eukaryota</taxon>
        <taxon>Metazoa</taxon>
        <taxon>Ecdysozoa</taxon>
        <taxon>Nematoda</taxon>
        <taxon>Chromadorea</taxon>
        <taxon>Rhabditida</taxon>
        <taxon>Spirurina</taxon>
        <taxon>Spiruromorpha</taxon>
        <taxon>Spiruroidea</taxon>
        <taxon>Gongylonematidae</taxon>
        <taxon>Gongylonema</taxon>
    </lineage>
</organism>
<dbReference type="GO" id="GO:0004653">
    <property type="term" value="F:polypeptide N-acetylgalactosaminyltransferase activity"/>
    <property type="evidence" value="ECO:0007669"/>
    <property type="project" value="TreeGrafter"/>
</dbReference>
<dbReference type="PANTHER" id="PTHR11675:SF68">
    <property type="entry name" value="N-ACETYLGALACTOSAMINYLTRANSFERASE 7"/>
    <property type="match status" value="1"/>
</dbReference>
<keyword evidence="6" id="KW-1015">Disulfide bond</keyword>
<evidence type="ECO:0000256" key="3">
    <source>
        <dbReference type="ARBA" id="ARBA00022676"/>
    </source>
</evidence>
<dbReference type="WBParaSite" id="GPUH_0001121401-mRNA-1">
    <property type="protein sequence ID" value="GPUH_0001121401-mRNA-1"/>
    <property type="gene ID" value="GPUH_0001121401"/>
</dbReference>
<evidence type="ECO:0000256" key="4">
    <source>
        <dbReference type="ARBA" id="ARBA00022679"/>
    </source>
</evidence>
<keyword evidence="7" id="KW-0464">Manganese</keyword>
<gene>
    <name evidence="8" type="ORF">GPUH_LOCUS11201</name>
</gene>
<comment type="cofactor">
    <cofactor evidence="1">
        <name>Mn(2+)</name>
        <dbReference type="ChEBI" id="CHEBI:29035"/>
    </cofactor>
</comment>
<comment type="pathway">
    <text evidence="2">Protein modification; protein glycosylation.</text>
</comment>
<dbReference type="GO" id="GO:0005794">
    <property type="term" value="C:Golgi apparatus"/>
    <property type="evidence" value="ECO:0007669"/>
    <property type="project" value="TreeGrafter"/>
</dbReference>
<keyword evidence="3" id="KW-0328">Glycosyltransferase</keyword>
<proteinExistence type="predicted"/>
<keyword evidence="5" id="KW-0479">Metal-binding</keyword>
<dbReference type="Proteomes" id="UP000271098">
    <property type="component" value="Unassembled WGS sequence"/>
</dbReference>
<evidence type="ECO:0000256" key="7">
    <source>
        <dbReference type="ARBA" id="ARBA00023211"/>
    </source>
</evidence>
<reference evidence="10" key="1">
    <citation type="submission" date="2016-06" db="UniProtKB">
        <authorList>
            <consortium name="WormBaseParasite"/>
        </authorList>
    </citation>
    <scope>IDENTIFICATION</scope>
</reference>
<accession>A0A183DR60</accession>
<evidence type="ECO:0000313" key="9">
    <source>
        <dbReference type="Proteomes" id="UP000271098"/>
    </source>
</evidence>
<dbReference type="GO" id="GO:0006493">
    <property type="term" value="P:protein O-linked glycosylation"/>
    <property type="evidence" value="ECO:0007669"/>
    <property type="project" value="TreeGrafter"/>
</dbReference>
<evidence type="ECO:0000313" key="8">
    <source>
        <dbReference type="EMBL" id="VDN18473.1"/>
    </source>
</evidence>
<dbReference type="EMBL" id="UYRT01078413">
    <property type="protein sequence ID" value="VDN18473.1"/>
    <property type="molecule type" value="Genomic_DNA"/>
</dbReference>
<dbReference type="GO" id="GO:0046872">
    <property type="term" value="F:metal ion binding"/>
    <property type="evidence" value="ECO:0007669"/>
    <property type="project" value="UniProtKB-KW"/>
</dbReference>
<keyword evidence="4" id="KW-0808">Transferase</keyword>
<dbReference type="AlphaFoldDB" id="A0A183DR60"/>
<evidence type="ECO:0000256" key="1">
    <source>
        <dbReference type="ARBA" id="ARBA00001936"/>
    </source>
</evidence>
<dbReference type="PANTHER" id="PTHR11675">
    <property type="entry name" value="N-ACETYLGALACTOSAMINYLTRANSFERASE"/>
    <property type="match status" value="1"/>
</dbReference>
<evidence type="ECO:0000313" key="10">
    <source>
        <dbReference type="WBParaSite" id="GPUH_0001121401-mRNA-1"/>
    </source>
</evidence>
<sequence>MFSLPSNFDWGTASWCCRVTRLSNGDKRRDTKVGQNVNIIEKELNHLLSALTFQNMLRVVKTWMDEYDKYYYIREPSAKHRSPGDISSQLELRKRLNCKSFKWYRKIRIFNLILTRKLL</sequence>
<evidence type="ECO:0000256" key="5">
    <source>
        <dbReference type="ARBA" id="ARBA00022723"/>
    </source>
</evidence>
<dbReference type="Gene3D" id="1.10.8.460">
    <property type="entry name" value="ppGaNTase-T1 linker domain-like"/>
    <property type="match status" value="1"/>
</dbReference>
<protein>
    <submittedName>
        <fullName evidence="8 10">Uncharacterized protein</fullName>
    </submittedName>
</protein>
<evidence type="ECO:0000256" key="6">
    <source>
        <dbReference type="ARBA" id="ARBA00023157"/>
    </source>
</evidence>
<dbReference type="OrthoDB" id="330637at2759"/>
<evidence type="ECO:0000256" key="2">
    <source>
        <dbReference type="ARBA" id="ARBA00004922"/>
    </source>
</evidence>
<reference evidence="8 9" key="2">
    <citation type="submission" date="2018-11" db="EMBL/GenBank/DDBJ databases">
        <authorList>
            <consortium name="Pathogen Informatics"/>
        </authorList>
    </citation>
    <scope>NUCLEOTIDE SEQUENCE [LARGE SCALE GENOMIC DNA]</scope>
</reference>